<reference evidence="1 2" key="1">
    <citation type="submission" date="2019-03" db="EMBL/GenBank/DDBJ databases">
        <title>Deep-cultivation of Planctomycetes and their phenomic and genomic characterization uncovers novel biology.</title>
        <authorList>
            <person name="Wiegand S."/>
            <person name="Jogler M."/>
            <person name="Boedeker C."/>
            <person name="Pinto D."/>
            <person name="Vollmers J."/>
            <person name="Rivas-Marin E."/>
            <person name="Kohn T."/>
            <person name="Peeters S.H."/>
            <person name="Heuer A."/>
            <person name="Rast P."/>
            <person name="Oberbeckmann S."/>
            <person name="Bunk B."/>
            <person name="Jeske O."/>
            <person name="Meyerdierks A."/>
            <person name="Storesund J.E."/>
            <person name="Kallscheuer N."/>
            <person name="Luecker S."/>
            <person name="Lage O.M."/>
            <person name="Pohl T."/>
            <person name="Merkel B.J."/>
            <person name="Hornburger P."/>
            <person name="Mueller R.-W."/>
            <person name="Bruemmer F."/>
            <person name="Labrenz M."/>
            <person name="Spormann A.M."/>
            <person name="Op den Camp H."/>
            <person name="Overmann J."/>
            <person name="Amann R."/>
            <person name="Jetten M.S.M."/>
            <person name="Mascher T."/>
            <person name="Medema M.H."/>
            <person name="Devos D.P."/>
            <person name="Kaster A.-K."/>
            <person name="Ovreas L."/>
            <person name="Rohde M."/>
            <person name="Galperin M.Y."/>
            <person name="Jogler C."/>
        </authorList>
    </citation>
    <scope>NUCLEOTIDE SEQUENCE [LARGE SCALE GENOMIC DNA]</scope>
    <source>
        <strain evidence="1 2">V144</strain>
    </source>
</reference>
<dbReference type="Proteomes" id="UP000318704">
    <property type="component" value="Chromosome"/>
</dbReference>
<dbReference type="KEGG" id="gaw:V144x_15160"/>
<evidence type="ECO:0000313" key="2">
    <source>
        <dbReference type="Proteomes" id="UP000318704"/>
    </source>
</evidence>
<accession>A0A517VSS1</accession>
<dbReference type="AlphaFoldDB" id="A0A517VSS1"/>
<dbReference type="EMBL" id="CP037920">
    <property type="protein sequence ID" value="QDT96063.1"/>
    <property type="molecule type" value="Genomic_DNA"/>
</dbReference>
<proteinExistence type="predicted"/>
<protein>
    <recommendedName>
        <fullName evidence="3">Carboxypeptidase regulatory-like domain-containing protein</fullName>
    </recommendedName>
</protein>
<dbReference type="InterPro" id="IPR008969">
    <property type="entry name" value="CarboxyPept-like_regulatory"/>
</dbReference>
<sequence>MNCLHCFTKFGMILLGFTLCVGCSGQKDKDLPATISVKGVVTYQGKPVPDAMIMLYPVQGRKPASGKADASGNFTMTTFEKDDGVIPGEHKVTVTAYESTSEGVSMKSAIPEKYTYQNSSPLTVTVSESENELKLELVD</sequence>
<gene>
    <name evidence="1" type="ORF">V144x_15160</name>
</gene>
<organism evidence="1 2">
    <name type="scientific">Gimesia aquarii</name>
    <dbReference type="NCBI Taxonomy" id="2527964"/>
    <lineage>
        <taxon>Bacteria</taxon>
        <taxon>Pseudomonadati</taxon>
        <taxon>Planctomycetota</taxon>
        <taxon>Planctomycetia</taxon>
        <taxon>Planctomycetales</taxon>
        <taxon>Planctomycetaceae</taxon>
        <taxon>Gimesia</taxon>
    </lineage>
</organism>
<evidence type="ECO:0008006" key="3">
    <source>
        <dbReference type="Google" id="ProtNLM"/>
    </source>
</evidence>
<dbReference type="RefSeq" id="WP_144983559.1">
    <property type="nucleotide sequence ID" value="NZ_CP037920.1"/>
</dbReference>
<evidence type="ECO:0000313" key="1">
    <source>
        <dbReference type="EMBL" id="QDT96063.1"/>
    </source>
</evidence>
<name>A0A517VSS1_9PLAN</name>
<dbReference type="SUPFAM" id="SSF49464">
    <property type="entry name" value="Carboxypeptidase regulatory domain-like"/>
    <property type="match status" value="1"/>
</dbReference>